<dbReference type="InterPro" id="IPR003959">
    <property type="entry name" value="ATPase_AAA_core"/>
</dbReference>
<dbReference type="SMART" id="SM01086">
    <property type="entry name" value="ClpB_D2-small"/>
    <property type="match status" value="1"/>
</dbReference>
<keyword evidence="3" id="KW-0547">Nucleotide-binding</keyword>
<dbReference type="Pfam" id="PF07724">
    <property type="entry name" value="AAA_2"/>
    <property type="match status" value="1"/>
</dbReference>
<keyword evidence="2 7" id="KW-0677">Repeat</keyword>
<dbReference type="InterPro" id="IPR036628">
    <property type="entry name" value="Clp_N_dom_sf"/>
</dbReference>
<dbReference type="SUPFAM" id="SSF81923">
    <property type="entry name" value="Double Clp-N motif"/>
    <property type="match status" value="1"/>
</dbReference>
<dbReference type="PROSITE" id="PS51903">
    <property type="entry name" value="CLP_R"/>
    <property type="match status" value="1"/>
</dbReference>
<dbReference type="Pfam" id="PF23569">
    <property type="entry name" value="NBD_SMAX1"/>
    <property type="match status" value="1"/>
</dbReference>
<dbReference type="PROSITE" id="PS00870">
    <property type="entry name" value="CLPAB_1"/>
    <property type="match status" value="1"/>
</dbReference>
<feature type="domain" description="Clp R" evidence="8">
    <location>
        <begin position="10"/>
        <end position="156"/>
    </location>
</feature>
<keyword evidence="5" id="KW-0143">Chaperone</keyword>
<dbReference type="InterPro" id="IPR027417">
    <property type="entry name" value="P-loop_NTPase"/>
</dbReference>
<evidence type="ECO:0000259" key="8">
    <source>
        <dbReference type="PROSITE" id="PS51903"/>
    </source>
</evidence>
<evidence type="ECO:0000256" key="3">
    <source>
        <dbReference type="ARBA" id="ARBA00022741"/>
    </source>
</evidence>
<dbReference type="SMART" id="SM00382">
    <property type="entry name" value="AAA"/>
    <property type="match status" value="2"/>
</dbReference>
<dbReference type="InterPro" id="IPR018368">
    <property type="entry name" value="ClpA/B_CS1"/>
</dbReference>
<dbReference type="CDD" id="cd19499">
    <property type="entry name" value="RecA-like_ClpB_Hsp104-like"/>
    <property type="match status" value="1"/>
</dbReference>
<evidence type="ECO:0000313" key="10">
    <source>
        <dbReference type="Proteomes" id="UP001500547"/>
    </source>
</evidence>
<name>A0ABP9QUQ6_9RHOO</name>
<keyword evidence="10" id="KW-1185">Reference proteome</keyword>
<dbReference type="InterPro" id="IPR050130">
    <property type="entry name" value="ClpA_ClpB"/>
</dbReference>
<comment type="function">
    <text evidence="6">Part of a stress-induced multi-chaperone system, it is involved in the recovery of the cell from heat-induced damage, in cooperation with DnaK, DnaJ and GrpE. Acts before DnaK, in the processing of protein aggregates. Protein binding stimulates the ATPase activity; ATP hydrolysis unfolds the denatured protein aggregates, which probably helps expose new hydrophobic binding sites on the surface of ClpB-bound aggregates, contributing to the solubilization and refolding of denatured protein aggregates by DnaK.</text>
</comment>
<dbReference type="SUPFAM" id="SSF52540">
    <property type="entry name" value="P-loop containing nucleoside triphosphate hydrolases"/>
    <property type="match status" value="2"/>
</dbReference>
<dbReference type="PRINTS" id="PR00300">
    <property type="entry name" value="CLPPROTEASEA"/>
</dbReference>
<dbReference type="NCBIfam" id="TIGR03345">
    <property type="entry name" value="VI_ClpV1"/>
    <property type="match status" value="1"/>
</dbReference>
<dbReference type="InterPro" id="IPR058680">
    <property type="entry name" value="NBD_SMAX1-like"/>
</dbReference>
<dbReference type="EMBL" id="BAABLD010000008">
    <property type="protein sequence ID" value="GAA5167593.1"/>
    <property type="molecule type" value="Genomic_DNA"/>
</dbReference>
<gene>
    <name evidence="9" type="primary">tssH_1</name>
    <name evidence="9" type="ORF">GCM10025770_26500</name>
</gene>
<keyword evidence="4" id="KW-0067">ATP-binding</keyword>
<protein>
    <submittedName>
        <fullName evidence="9">Type VI secretion system ATPase TssH</fullName>
    </submittedName>
</protein>
<dbReference type="Gene3D" id="1.10.1780.10">
    <property type="entry name" value="Clp, N-terminal domain"/>
    <property type="match status" value="1"/>
</dbReference>
<dbReference type="PANTHER" id="PTHR11638">
    <property type="entry name" value="ATP-DEPENDENT CLP PROTEASE"/>
    <property type="match status" value="1"/>
</dbReference>
<dbReference type="Pfam" id="PF10431">
    <property type="entry name" value="ClpB_D2-small"/>
    <property type="match status" value="1"/>
</dbReference>
<dbReference type="Gene3D" id="3.40.50.300">
    <property type="entry name" value="P-loop containing nucleotide triphosphate hydrolases"/>
    <property type="match status" value="3"/>
</dbReference>
<dbReference type="InterPro" id="IPR001270">
    <property type="entry name" value="ClpA/B"/>
</dbReference>
<dbReference type="Pfam" id="PF17871">
    <property type="entry name" value="AAA_lid_9"/>
    <property type="match status" value="1"/>
</dbReference>
<sequence length="907" mass="98809">MSEISRVALFGKLNSLAYKGVEGATVFCKLRGNPYVELEHWIAQLLQLQDSDWHRIIRHYGVDEAVLARDLTAALDRLPRGATAISDIAENISNAIERGWVYGSLMFKDNNVRTGYLLLGMVKTNYLRNALYAISRQFERIKADDLAESLPKIVGGSPEDALVATSSEAAPGEASGALAPAQMGKQEALKKFTTDLTEQARSGKMDPIVGRDDEIRQVVDILMRRRQNNPILVGEAGVGKTAVVEGFAQRIARGDVPPSLKEVSLLVLDVGLLQAGASMKGEFEQRLRSVIDEVQASTKPIILFIDETHTLVGAGGAAGTGDAANLLKPALARGQLRTIGATTFAEYKKHIEKDPALTRRFQTVQVDEPDEPKAILMMRGVASTMEKHHKVQILDEALEAAVKLSHRYIPARQLPDKSVSLLDTACARVAVSLHATPAEVDDSRKRIEALETELGIIGREKAIGVVIGNRETDTLALLAAEKERLAALDARWNEEKALVDELLALREKLRAGIQPVEGTGSNLEAAAAEAAPAVAPAAPAMSDAERESLQTQLRAVQEKLQTLQGESPLILPTVDYQAVAAVVGDWTGIPVGRMARNEIETILKVADHLAQRVIGQDHAMEMIAKRIQTSRAGLDNPSKPIGVFMLAGTSGVGKTETALALAEAMYGGEQNVITINMSEYQEAHTVSTLKGAPPGYVGYGEGGVLTEAVRRKPYSVVLLDEVEKAHPDVHEMFFQVFDKGFMEDGEGRFIDFKNTLILLTTNAGTDLIASMCKDPELMPDPEGMAKALREPLLKIFPPALLGRLVTIPYYPLSDTMLGQIVKLQLNRIKKRVEARYKIPFEYGDDVVKLVVSRCTESESGGRMIDAILTNTMLPDISREFLTRMMEGKEIAGVRVSVTGESFAYDFN</sequence>
<dbReference type="RefSeq" id="WP_345533499.1">
    <property type="nucleotide sequence ID" value="NZ_BAABLD010000008.1"/>
</dbReference>
<organism evidence="9 10">
    <name type="scientific">Viridibacterium curvum</name>
    <dbReference type="NCBI Taxonomy" id="1101404"/>
    <lineage>
        <taxon>Bacteria</taxon>
        <taxon>Pseudomonadati</taxon>
        <taxon>Pseudomonadota</taxon>
        <taxon>Betaproteobacteria</taxon>
        <taxon>Rhodocyclales</taxon>
        <taxon>Rhodocyclaceae</taxon>
        <taxon>Viridibacterium</taxon>
    </lineage>
</organism>
<evidence type="ECO:0000256" key="6">
    <source>
        <dbReference type="ARBA" id="ARBA00025613"/>
    </source>
</evidence>
<dbReference type="Proteomes" id="UP001500547">
    <property type="component" value="Unassembled WGS sequence"/>
</dbReference>
<evidence type="ECO:0000256" key="7">
    <source>
        <dbReference type="PROSITE-ProRule" id="PRU01251"/>
    </source>
</evidence>
<accession>A0ABP9QUQ6</accession>
<dbReference type="InterPro" id="IPR041546">
    <property type="entry name" value="ClpA/ClpB_AAA_lid"/>
</dbReference>
<dbReference type="InterPro" id="IPR003593">
    <property type="entry name" value="AAA+_ATPase"/>
</dbReference>
<comment type="caution">
    <text evidence="9">The sequence shown here is derived from an EMBL/GenBank/DDBJ whole genome shotgun (WGS) entry which is preliminary data.</text>
</comment>
<evidence type="ECO:0000313" key="9">
    <source>
        <dbReference type="EMBL" id="GAA5167593.1"/>
    </source>
</evidence>
<dbReference type="InterPro" id="IPR017729">
    <property type="entry name" value="ATPase_T6SS_ClpV1"/>
</dbReference>
<dbReference type="PANTHER" id="PTHR11638:SF184">
    <property type="entry name" value="ATPASE WITH CHAPERONE ACTIVITY"/>
    <property type="match status" value="1"/>
</dbReference>
<evidence type="ECO:0000256" key="2">
    <source>
        <dbReference type="ARBA" id="ARBA00022737"/>
    </source>
</evidence>
<dbReference type="Gene3D" id="1.10.8.60">
    <property type="match status" value="1"/>
</dbReference>
<evidence type="ECO:0000256" key="1">
    <source>
        <dbReference type="ARBA" id="ARBA00008675"/>
    </source>
</evidence>
<dbReference type="InterPro" id="IPR004176">
    <property type="entry name" value="Clp_R_N"/>
</dbReference>
<reference evidence="10" key="1">
    <citation type="journal article" date="2019" name="Int. J. Syst. Evol. Microbiol.">
        <title>The Global Catalogue of Microorganisms (GCM) 10K type strain sequencing project: providing services to taxonomists for standard genome sequencing and annotation.</title>
        <authorList>
            <consortium name="The Broad Institute Genomics Platform"/>
            <consortium name="The Broad Institute Genome Sequencing Center for Infectious Disease"/>
            <person name="Wu L."/>
            <person name="Ma J."/>
        </authorList>
    </citation>
    <scope>NUCLEOTIDE SEQUENCE [LARGE SCALE GENOMIC DNA]</scope>
    <source>
        <strain evidence="10">JCM 18715</strain>
    </source>
</reference>
<evidence type="ECO:0000256" key="4">
    <source>
        <dbReference type="ARBA" id="ARBA00022840"/>
    </source>
</evidence>
<dbReference type="CDD" id="cd00009">
    <property type="entry name" value="AAA"/>
    <property type="match status" value="1"/>
</dbReference>
<comment type="similarity">
    <text evidence="1">Belongs to the ClpA/ClpB family.</text>
</comment>
<proteinExistence type="inferred from homology"/>
<dbReference type="InterPro" id="IPR019489">
    <property type="entry name" value="Clp_ATPase_C"/>
</dbReference>
<evidence type="ECO:0000256" key="5">
    <source>
        <dbReference type="ARBA" id="ARBA00023186"/>
    </source>
</evidence>